<evidence type="ECO:0000256" key="1">
    <source>
        <dbReference type="SAM" id="SignalP"/>
    </source>
</evidence>
<dbReference type="PROSITE" id="PS51257">
    <property type="entry name" value="PROKAR_LIPOPROTEIN"/>
    <property type="match status" value="1"/>
</dbReference>
<evidence type="ECO:0000313" key="2">
    <source>
        <dbReference type="EMBL" id="MFD2275921.1"/>
    </source>
</evidence>
<reference evidence="3" key="1">
    <citation type="journal article" date="2019" name="Int. J. Syst. Evol. Microbiol.">
        <title>The Global Catalogue of Microorganisms (GCM) 10K type strain sequencing project: providing services to taxonomists for standard genome sequencing and annotation.</title>
        <authorList>
            <consortium name="The Broad Institute Genomics Platform"/>
            <consortium name="The Broad Institute Genome Sequencing Center for Infectious Disease"/>
            <person name="Wu L."/>
            <person name="Ma J."/>
        </authorList>
    </citation>
    <scope>NUCLEOTIDE SEQUENCE [LARGE SCALE GENOMIC DNA]</scope>
    <source>
        <strain evidence="3">JCM 16545</strain>
    </source>
</reference>
<feature type="chain" id="PRO_5046047708" evidence="1">
    <location>
        <begin position="19"/>
        <end position="54"/>
    </location>
</feature>
<name>A0ABW5E0N2_9BACT</name>
<keyword evidence="3" id="KW-1185">Reference proteome</keyword>
<comment type="caution">
    <text evidence="2">The sequence shown here is derived from an EMBL/GenBank/DDBJ whole genome shotgun (WGS) entry which is preliminary data.</text>
</comment>
<organism evidence="2 3">
    <name type="scientific">Rubritalea spongiae</name>
    <dbReference type="NCBI Taxonomy" id="430797"/>
    <lineage>
        <taxon>Bacteria</taxon>
        <taxon>Pseudomonadati</taxon>
        <taxon>Verrucomicrobiota</taxon>
        <taxon>Verrucomicrobiia</taxon>
        <taxon>Verrucomicrobiales</taxon>
        <taxon>Rubritaleaceae</taxon>
        <taxon>Rubritalea</taxon>
    </lineage>
</organism>
<dbReference type="EMBL" id="JBHUJC010000018">
    <property type="protein sequence ID" value="MFD2275921.1"/>
    <property type="molecule type" value="Genomic_DNA"/>
</dbReference>
<feature type="signal peptide" evidence="1">
    <location>
        <begin position="1"/>
        <end position="18"/>
    </location>
</feature>
<evidence type="ECO:0000313" key="3">
    <source>
        <dbReference type="Proteomes" id="UP001597297"/>
    </source>
</evidence>
<sequence length="54" mass="5696">MAISKLLIGMCAAAFAFAASSCCDTISASSCSKDCDVWPKVQDRAEYGNPCRSN</sequence>
<keyword evidence="1" id="KW-0732">Signal</keyword>
<gene>
    <name evidence="2" type="ORF">ACFSQZ_05525</name>
</gene>
<dbReference type="RefSeq" id="WP_377095414.1">
    <property type="nucleotide sequence ID" value="NZ_JBHSJM010000001.1"/>
</dbReference>
<proteinExistence type="predicted"/>
<dbReference type="Proteomes" id="UP001597297">
    <property type="component" value="Unassembled WGS sequence"/>
</dbReference>
<protein>
    <submittedName>
        <fullName evidence="2">Uncharacterized protein</fullName>
    </submittedName>
</protein>
<accession>A0ABW5E0N2</accession>